<dbReference type="InterPro" id="IPR012337">
    <property type="entry name" value="RNaseH-like_sf"/>
</dbReference>
<accession>A0A1Q9CSC0</accession>
<feature type="region of interest" description="Disordered" evidence="2">
    <location>
        <begin position="368"/>
        <end position="439"/>
    </location>
</feature>
<feature type="region of interest" description="Disordered" evidence="2">
    <location>
        <begin position="1077"/>
        <end position="1100"/>
    </location>
</feature>
<evidence type="ECO:0000313" key="6">
    <source>
        <dbReference type="Proteomes" id="UP000186817"/>
    </source>
</evidence>
<feature type="compositionally biased region" description="Low complexity" evidence="2">
    <location>
        <begin position="269"/>
        <end position="278"/>
    </location>
</feature>
<feature type="region of interest" description="Disordered" evidence="2">
    <location>
        <begin position="269"/>
        <end position="324"/>
    </location>
</feature>
<protein>
    <recommendedName>
        <fullName evidence="7">Copia protein</fullName>
    </recommendedName>
</protein>
<dbReference type="EMBL" id="LSRX01000954">
    <property type="protein sequence ID" value="OLP85824.1"/>
    <property type="molecule type" value="Genomic_DNA"/>
</dbReference>
<sequence length="2055" mass="228754">MAQLQAVMLKQMTASDKEKDGEQSPETVKPGTTTLPPLPAMRVETASVDIMDWLEMLTSPMSDLSDGSGQWWERVKTTATRSYVEWAQSSPMERLRISPPRDESLESGKWSRVNSRASSMLMLALADNVRSEMVARRLTGSATSILYRLMTLYQPAGEEEKMRILRNLQEPPQEGDPQRVLEALRSWERWLRRCRELGVTAPDPALLARGLTAMVRKLMEKYPEASFRTSLVKSTLMVDTRPTMESVDGYYRHLLAECETLAVGLTSSTTTATAMTQKPEPKIKPMKPEAIAPTPPPPPLPTTRSSSQNTSGAEEGDKEQRGSVPCRYFGKTYKGCARGAKCPFKHSWEGNEKEKPQRCWTCGGKHMTKQCPNQKPQLASSTSATNAKAPPTTPRTPQASATTSATTTKSVRIDDNPEVAPVPARPQATSAGSSDGAPDLKDMLADVGKMLKQMTAASAKKVTVVEAGFEQKLYEVEAAMKSSIVSVEDEGANGLLDSGATNAMRVARGNEYEQGSSVRVTLAGEDVREMKQNVQGTVLVEDDGVSSVPPIVPLGAVIEQLNCSLWWKKGVFQLRHPLRGVMNVKLVNNCPEIKAKDALALIKELEATHMAKLTGQVENLKAKLEVLRKEEQREWDQILKEFVATGSQSLLLRAVLVCPFTKDLPEDVQAMITEGFGVDQGLAYLKKLPLTRRKRKLLMASNQWVVVFNQKVSAGHGEPFQVVAKKGKVVLEVDPMCSKLWDINRREGVYQMLLWAAAKGKITDVIGSAPAGTWTTTMTPERGPDSLPWRTKAYPYGHDGLPPLKQQQLNNETAATVKQMMIWMVATLSGKGNVGFLMEQPAFNEDLDDPDPGTASLWSTEMWRSFSSIMGIGKVSLYMGAMGHKGKRPTTVATNYARLRQLDGLYRHTDGALPRSLMDNKEMHEWSMGFQDTVARAIWESLGGTAIDEEELEALDVKLSKLTAEQKEAWKRHLLNDHQPYRSDCSVCINAQATGYQHRRRLHPTMFTVAMDLAGPFKQKGRDMDHDDYKYLMVAAYRCPKEYMSSKAISELNAEVYVPDEPDEEENDPLALDEEEALDGEDGSKASGGEEESSPHGPEKLDEAVDHLIKPYEAATIYVTRPLRRRTTTHVLQAAKEILIQLKQTGLHVSGLHSDRAREFKAKAFKEWCVDSGLSHSKTAGGDPSGNSTAELGIKWIKARMRSLLKSSGAPAKDWPMAAAHASASAWGKAFPDSPSFHPPATTFGNEVWFRAKNYQGAKERKHEASGTRWKKGWYKGPSMDVHRGHLIAREDGGLAIAKSVKFNVIDVHKHPELRDLLPPATAEGLPAEFKDEENPPSKTQLQEEIEFQARLLLEKSEITIEDILEIYHKLEELGDTDRRIKQKSEVKSWFTGAFVHGGKAGPRTNVECYPYTSKLLVKFAKKYSEGNSFSAVGIARNSQLGLHRDSHNDASSKNMVVPLTSFENGHLWIQDDEVDEEEAVTKINPQGKVIKGKIMELTKGVATSFCPRAWHEVQPWSGDRVVMLMYTPRTSGLKDEDVEKLTNIGLEFKRMPRDEREESDAEVEEPLPFVAAKMLSISEEENFFEVYEEVSDQDLLCAGYPELVDDVGPNNGLLDTVDGTAKLKRMIKKAEVQYTQDIEDVLQDLVKEGQQLQVTHTVSPQEVRKNLDLWKASAVKEFKNLTENKKALKIVKRHLLPPDCRIVPCKGVYTVKPDKGEPGYRRKTRLVACGNHVPEGETTFDLYAAGLDATSLRSILALGAGNSSWRWGVTDIRQAFVLAKWLGGAVALQPPAVAYEWGLAEPGDMWLVQQAIYGLRESPAMWGQHRDTQLALARWMVLVDGTEVVMKLEQMVTDNQVWRIVREDGQEGTYGYLLVYIDDLLVNGPENVMWSFFEWLSAKWEVDELDVMDFGHPIKFLGTELHRVEGGVEMAQEGFVKELLRTYGHNGTRSKLQGPRETMILSDEEERALIDAGPVDTTGKENAIKEAVEGIIMGRAMKGFLEELTEKSLTMNLLVDNTAAVTLLSSTSGRCAFDINLEKGNEPIWARSLFRERG</sequence>
<dbReference type="GO" id="GO:0008270">
    <property type="term" value="F:zinc ion binding"/>
    <property type="evidence" value="ECO:0007669"/>
    <property type="project" value="UniProtKB-KW"/>
</dbReference>
<organism evidence="5 6">
    <name type="scientific">Symbiodinium microadriaticum</name>
    <name type="common">Dinoflagellate</name>
    <name type="synonym">Zooxanthella microadriatica</name>
    <dbReference type="NCBI Taxonomy" id="2951"/>
    <lineage>
        <taxon>Eukaryota</taxon>
        <taxon>Sar</taxon>
        <taxon>Alveolata</taxon>
        <taxon>Dinophyceae</taxon>
        <taxon>Suessiales</taxon>
        <taxon>Symbiodiniaceae</taxon>
        <taxon>Symbiodinium</taxon>
    </lineage>
</organism>
<feature type="region of interest" description="Disordered" evidence="2">
    <location>
        <begin position="12"/>
        <end position="38"/>
    </location>
</feature>
<feature type="compositionally biased region" description="Polar residues" evidence="2">
    <location>
        <begin position="24"/>
        <end position="35"/>
    </location>
</feature>
<dbReference type="InterPro" id="IPR001584">
    <property type="entry name" value="Integrase_cat-core"/>
</dbReference>
<feature type="domain" description="C3H1-type" evidence="3">
    <location>
        <begin position="320"/>
        <end position="349"/>
    </location>
</feature>
<reference evidence="5 6" key="1">
    <citation type="submission" date="2016-02" db="EMBL/GenBank/DDBJ databases">
        <title>Genome analysis of coral dinoflagellate symbionts highlights evolutionary adaptations to a symbiotic lifestyle.</title>
        <authorList>
            <person name="Aranda M."/>
            <person name="Li Y."/>
            <person name="Liew Y.J."/>
            <person name="Baumgarten S."/>
            <person name="Simakov O."/>
            <person name="Wilson M."/>
            <person name="Piel J."/>
            <person name="Ashoor H."/>
            <person name="Bougouffa S."/>
            <person name="Bajic V.B."/>
            <person name="Ryu T."/>
            <person name="Ravasi T."/>
            <person name="Bayer T."/>
            <person name="Micklem G."/>
            <person name="Kim H."/>
            <person name="Bhak J."/>
            <person name="Lajeunesse T.C."/>
            <person name="Voolstra C.R."/>
        </authorList>
    </citation>
    <scope>NUCLEOTIDE SEQUENCE [LARGE SCALE GENOMIC DNA]</scope>
    <source>
        <strain evidence="5 6">CCMP2467</strain>
    </source>
</reference>
<dbReference type="Proteomes" id="UP000186817">
    <property type="component" value="Unassembled WGS sequence"/>
</dbReference>
<feature type="compositionally biased region" description="Low complexity" evidence="2">
    <location>
        <begin position="379"/>
        <end position="410"/>
    </location>
</feature>
<dbReference type="Pfam" id="PF07727">
    <property type="entry name" value="RVT_2"/>
    <property type="match status" value="1"/>
</dbReference>
<dbReference type="PROSITE" id="PS50103">
    <property type="entry name" value="ZF_C3H1"/>
    <property type="match status" value="1"/>
</dbReference>
<proteinExistence type="predicted"/>
<evidence type="ECO:0000259" key="4">
    <source>
        <dbReference type="PROSITE" id="PS50994"/>
    </source>
</evidence>
<evidence type="ECO:0008006" key="7">
    <source>
        <dbReference type="Google" id="ProtNLM"/>
    </source>
</evidence>
<keyword evidence="1" id="KW-0862">Zinc</keyword>
<gene>
    <name evidence="5" type="ORF">AK812_SmicGene33144</name>
</gene>
<evidence type="ECO:0000256" key="2">
    <source>
        <dbReference type="SAM" id="MobiDB-lite"/>
    </source>
</evidence>
<feature type="zinc finger region" description="C3H1-type" evidence="1">
    <location>
        <begin position="320"/>
        <end position="349"/>
    </location>
</feature>
<comment type="caution">
    <text evidence="5">The sequence shown here is derived from an EMBL/GenBank/DDBJ whole genome shotgun (WGS) entry which is preliminary data.</text>
</comment>
<dbReference type="SUPFAM" id="SSF53098">
    <property type="entry name" value="Ribonuclease H-like"/>
    <property type="match status" value="1"/>
</dbReference>
<dbReference type="GO" id="GO:0015074">
    <property type="term" value="P:DNA integration"/>
    <property type="evidence" value="ECO:0007669"/>
    <property type="project" value="InterPro"/>
</dbReference>
<name>A0A1Q9CSC0_SYMMI</name>
<feature type="domain" description="Integrase catalytic" evidence="4">
    <location>
        <begin position="1065"/>
        <end position="1248"/>
    </location>
</feature>
<dbReference type="InterPro" id="IPR013103">
    <property type="entry name" value="RVT_2"/>
</dbReference>
<dbReference type="GO" id="GO:0003676">
    <property type="term" value="F:nucleic acid binding"/>
    <property type="evidence" value="ECO:0007669"/>
    <property type="project" value="InterPro"/>
</dbReference>
<dbReference type="InterPro" id="IPR036397">
    <property type="entry name" value="RNaseH_sf"/>
</dbReference>
<keyword evidence="6" id="KW-1185">Reference proteome</keyword>
<dbReference type="OrthoDB" id="416114at2759"/>
<dbReference type="PROSITE" id="PS50994">
    <property type="entry name" value="INTEGRASE"/>
    <property type="match status" value="1"/>
</dbReference>
<evidence type="ECO:0000256" key="1">
    <source>
        <dbReference type="PROSITE-ProRule" id="PRU00723"/>
    </source>
</evidence>
<dbReference type="Gene3D" id="3.30.420.10">
    <property type="entry name" value="Ribonuclease H-like superfamily/Ribonuclease H"/>
    <property type="match status" value="1"/>
</dbReference>
<evidence type="ECO:0000259" key="3">
    <source>
        <dbReference type="PROSITE" id="PS50103"/>
    </source>
</evidence>
<dbReference type="InterPro" id="IPR000571">
    <property type="entry name" value="Znf_CCCH"/>
</dbReference>
<keyword evidence="1" id="KW-0479">Metal-binding</keyword>
<evidence type="ECO:0000313" key="5">
    <source>
        <dbReference type="EMBL" id="OLP85824.1"/>
    </source>
</evidence>
<keyword evidence="1" id="KW-0863">Zinc-finger</keyword>